<organism evidence="1 2">
    <name type="scientific">Rickenella mellea</name>
    <dbReference type="NCBI Taxonomy" id="50990"/>
    <lineage>
        <taxon>Eukaryota</taxon>
        <taxon>Fungi</taxon>
        <taxon>Dikarya</taxon>
        <taxon>Basidiomycota</taxon>
        <taxon>Agaricomycotina</taxon>
        <taxon>Agaricomycetes</taxon>
        <taxon>Hymenochaetales</taxon>
        <taxon>Rickenellaceae</taxon>
        <taxon>Rickenella</taxon>
    </lineage>
</organism>
<evidence type="ECO:0008006" key="3">
    <source>
        <dbReference type="Google" id="ProtNLM"/>
    </source>
</evidence>
<keyword evidence="2" id="KW-1185">Reference proteome</keyword>
<sequence>MLDSSSCPTASDALNIVIDNRPTGFPGPNDILSFCRAAGWDNVDIPFPSSDQPTAWIKYKPNVTRGEALTQHNVALAMNAIPNTAVHVPTVYLAFMDDGWGYIVMEFVPGRTVGQLFREPGVKRKDVPGAWPSRRRDHRFFTWRESAVAYRTFDMLQEHVNRILKIDGYPQRVNFVDEATEDYPSASATSTRRTGSSSTMTVAFTRSTLSTSASCRSPSLHMRSSIGILSLKEWRNTSTTVSLRP</sequence>
<dbReference type="VEuPathDB" id="FungiDB:BD410DRAFT_896824"/>
<dbReference type="STRING" id="50990.A0A4Y7QBP6"/>
<evidence type="ECO:0000313" key="1">
    <source>
        <dbReference type="EMBL" id="TDL24648.1"/>
    </source>
</evidence>
<dbReference type="SUPFAM" id="SSF56112">
    <property type="entry name" value="Protein kinase-like (PK-like)"/>
    <property type="match status" value="1"/>
</dbReference>
<dbReference type="AlphaFoldDB" id="A0A4Y7QBP6"/>
<gene>
    <name evidence="1" type="ORF">BD410DRAFT_896824</name>
</gene>
<dbReference type="EMBL" id="ML170166">
    <property type="protein sequence ID" value="TDL24648.1"/>
    <property type="molecule type" value="Genomic_DNA"/>
</dbReference>
<reference evidence="1 2" key="1">
    <citation type="submission" date="2018-06" db="EMBL/GenBank/DDBJ databases">
        <title>A transcriptomic atlas of mushroom development highlights an independent origin of complex multicellularity.</title>
        <authorList>
            <consortium name="DOE Joint Genome Institute"/>
            <person name="Krizsan K."/>
            <person name="Almasi E."/>
            <person name="Merenyi Z."/>
            <person name="Sahu N."/>
            <person name="Viragh M."/>
            <person name="Koszo T."/>
            <person name="Mondo S."/>
            <person name="Kiss B."/>
            <person name="Balint B."/>
            <person name="Kues U."/>
            <person name="Barry K."/>
            <person name="Hegedus J.C."/>
            <person name="Henrissat B."/>
            <person name="Johnson J."/>
            <person name="Lipzen A."/>
            <person name="Ohm R."/>
            <person name="Nagy I."/>
            <person name="Pangilinan J."/>
            <person name="Yan J."/>
            <person name="Xiong Y."/>
            <person name="Grigoriev I.V."/>
            <person name="Hibbett D.S."/>
            <person name="Nagy L.G."/>
        </authorList>
    </citation>
    <scope>NUCLEOTIDE SEQUENCE [LARGE SCALE GENOMIC DNA]</scope>
    <source>
        <strain evidence="1 2">SZMC22713</strain>
    </source>
</reference>
<dbReference type="InterPro" id="IPR011009">
    <property type="entry name" value="Kinase-like_dom_sf"/>
</dbReference>
<dbReference type="OrthoDB" id="3250044at2759"/>
<evidence type="ECO:0000313" key="2">
    <source>
        <dbReference type="Proteomes" id="UP000294933"/>
    </source>
</evidence>
<proteinExistence type="predicted"/>
<dbReference type="Proteomes" id="UP000294933">
    <property type="component" value="Unassembled WGS sequence"/>
</dbReference>
<name>A0A4Y7QBP6_9AGAM</name>
<accession>A0A4Y7QBP6</accession>
<protein>
    <recommendedName>
        <fullName evidence="3">Aminoglycoside phosphotransferase domain-containing protein</fullName>
    </recommendedName>
</protein>